<reference evidence="2 3" key="1">
    <citation type="submission" date="2019-12" db="EMBL/GenBank/DDBJ databases">
        <title>Genomic-based taxomic classification of the family Erythrobacteraceae.</title>
        <authorList>
            <person name="Xu L."/>
        </authorList>
    </citation>
    <scope>NUCLEOTIDE SEQUENCE [LARGE SCALE GENOMIC DNA]</scope>
    <source>
        <strain evidence="2 3">DSM 16225</strain>
    </source>
</reference>
<dbReference type="EMBL" id="WTYF01000004">
    <property type="protein sequence ID" value="MXO50635.1"/>
    <property type="molecule type" value="Genomic_DNA"/>
</dbReference>
<feature type="compositionally biased region" description="Low complexity" evidence="1">
    <location>
        <begin position="1"/>
        <end position="20"/>
    </location>
</feature>
<keyword evidence="3" id="KW-1185">Reference proteome</keyword>
<comment type="caution">
    <text evidence="2">The sequence shown here is derived from an EMBL/GenBank/DDBJ whole genome shotgun (WGS) entry which is preliminary data.</text>
</comment>
<protein>
    <submittedName>
        <fullName evidence="2">Uncharacterized protein</fullName>
    </submittedName>
</protein>
<name>A0A844XX85_9SPHN</name>
<evidence type="ECO:0000313" key="3">
    <source>
        <dbReference type="Proteomes" id="UP000444185"/>
    </source>
</evidence>
<feature type="region of interest" description="Disordered" evidence="1">
    <location>
        <begin position="62"/>
        <end position="94"/>
    </location>
</feature>
<dbReference type="OrthoDB" id="7511342at2"/>
<evidence type="ECO:0000313" key="2">
    <source>
        <dbReference type="EMBL" id="MXO50635.1"/>
    </source>
</evidence>
<feature type="region of interest" description="Disordered" evidence="1">
    <location>
        <begin position="1"/>
        <end position="42"/>
    </location>
</feature>
<accession>A0A844XX85</accession>
<dbReference type="Proteomes" id="UP000444185">
    <property type="component" value="Unassembled WGS sequence"/>
</dbReference>
<gene>
    <name evidence="2" type="ORF">GRI42_04870</name>
</gene>
<proteinExistence type="predicted"/>
<sequence length="94" mass="9868">MSNASDTAVAARTSASAATTGPRFVRSEVIQTTPASDRAADGELPICADKAQDNCINAWEAGKRGPGVSRPLEYWPGRPASEIDEPLPATRPES</sequence>
<dbReference type="AlphaFoldDB" id="A0A844XX85"/>
<evidence type="ECO:0000256" key="1">
    <source>
        <dbReference type="SAM" id="MobiDB-lite"/>
    </source>
</evidence>
<organism evidence="2 3">
    <name type="scientific">Qipengyuania gaetbuli</name>
    <dbReference type="NCBI Taxonomy" id="266952"/>
    <lineage>
        <taxon>Bacteria</taxon>
        <taxon>Pseudomonadati</taxon>
        <taxon>Pseudomonadota</taxon>
        <taxon>Alphaproteobacteria</taxon>
        <taxon>Sphingomonadales</taxon>
        <taxon>Erythrobacteraceae</taxon>
        <taxon>Qipengyuania</taxon>
    </lineage>
</organism>